<gene>
    <name evidence="7" type="ORF">BJ987_003726</name>
</gene>
<dbReference type="EMBL" id="JAGGMR010000001">
    <property type="protein sequence ID" value="MBP2190825.1"/>
    <property type="molecule type" value="Genomic_DNA"/>
</dbReference>
<dbReference type="InterPro" id="IPR036390">
    <property type="entry name" value="WH_DNA-bd_sf"/>
</dbReference>
<dbReference type="CDD" id="cd08414">
    <property type="entry name" value="PBP2_LTTR_aromatics_like"/>
    <property type="match status" value="1"/>
</dbReference>
<dbReference type="PANTHER" id="PTHR30346">
    <property type="entry name" value="TRANSCRIPTIONAL DUAL REGULATOR HCAR-RELATED"/>
    <property type="match status" value="1"/>
</dbReference>
<feature type="domain" description="HTH lysR-type" evidence="6">
    <location>
        <begin position="1"/>
        <end position="59"/>
    </location>
</feature>
<dbReference type="PROSITE" id="PS50931">
    <property type="entry name" value="HTH_LYSR"/>
    <property type="match status" value="1"/>
</dbReference>
<sequence length="323" mass="34847">MDLARHLHYFLTVAGELHFGRAAETLGIAQPPLSQSIQRLERELGAQLFDRSRRSISLTAAGELLVEEARALLAAEQRLRTVLRKAAAGELGMLRVGVLAETPAPTLQALLRLFAEQAPALTLDLQELTTAEQLRLLATAELDVGLVLQPIDAPELVQGPTAAVPLGVVLPRTSPLARLAEVDLSDLAGHDLILPPRATAPGWHDHVLEVCRTRGFEPARIRHARNPEFALGLVLAGNGVTFLQETLARREPRAAWRPLSDRPLVRRVVAVWSGAAAHPAVPRFAAAATAVLAADNLPTPLLTPDAGQPWSVVYSRNPVDPLR</sequence>
<evidence type="ECO:0000256" key="3">
    <source>
        <dbReference type="ARBA" id="ARBA00023125"/>
    </source>
</evidence>
<dbReference type="SUPFAM" id="SSF53850">
    <property type="entry name" value="Periplasmic binding protein-like II"/>
    <property type="match status" value="1"/>
</dbReference>
<keyword evidence="8" id="KW-1185">Reference proteome</keyword>
<dbReference type="Pfam" id="PF03466">
    <property type="entry name" value="LysR_substrate"/>
    <property type="match status" value="1"/>
</dbReference>
<comment type="caution">
    <text evidence="7">The sequence shown here is derived from an EMBL/GenBank/DDBJ whole genome shotgun (WGS) entry which is preliminary data.</text>
</comment>
<dbReference type="InterPro" id="IPR005119">
    <property type="entry name" value="LysR_subst-bd"/>
</dbReference>
<accession>A0ABS4QGM7</accession>
<protein>
    <submittedName>
        <fullName evidence="7">DNA-binding transcriptional LysR family regulator</fullName>
    </submittedName>
</protein>
<evidence type="ECO:0000259" key="6">
    <source>
        <dbReference type="PROSITE" id="PS50931"/>
    </source>
</evidence>
<name>A0ABS4QGM7_9NOCA</name>
<dbReference type="Gene3D" id="3.40.190.10">
    <property type="entry name" value="Periplasmic binding protein-like II"/>
    <property type="match status" value="2"/>
</dbReference>
<evidence type="ECO:0000256" key="1">
    <source>
        <dbReference type="ARBA" id="ARBA00009437"/>
    </source>
</evidence>
<dbReference type="InterPro" id="IPR036388">
    <property type="entry name" value="WH-like_DNA-bd_sf"/>
</dbReference>
<keyword evidence="5" id="KW-0804">Transcription</keyword>
<dbReference type="Proteomes" id="UP001519325">
    <property type="component" value="Unassembled WGS sequence"/>
</dbReference>
<comment type="similarity">
    <text evidence="1">Belongs to the LysR transcriptional regulatory family.</text>
</comment>
<dbReference type="RefSeq" id="WP_209891519.1">
    <property type="nucleotide sequence ID" value="NZ_JAGGMR010000001.1"/>
</dbReference>
<evidence type="ECO:0000256" key="5">
    <source>
        <dbReference type="ARBA" id="ARBA00023163"/>
    </source>
</evidence>
<evidence type="ECO:0000256" key="4">
    <source>
        <dbReference type="ARBA" id="ARBA00023159"/>
    </source>
</evidence>
<dbReference type="PRINTS" id="PR00039">
    <property type="entry name" value="HTHLYSR"/>
</dbReference>
<keyword evidence="3 7" id="KW-0238">DNA-binding</keyword>
<organism evidence="7 8">
    <name type="scientific">Nocardia goodfellowii</name>
    <dbReference type="NCBI Taxonomy" id="882446"/>
    <lineage>
        <taxon>Bacteria</taxon>
        <taxon>Bacillati</taxon>
        <taxon>Actinomycetota</taxon>
        <taxon>Actinomycetes</taxon>
        <taxon>Mycobacteriales</taxon>
        <taxon>Nocardiaceae</taxon>
        <taxon>Nocardia</taxon>
    </lineage>
</organism>
<keyword evidence="2" id="KW-0805">Transcription regulation</keyword>
<evidence type="ECO:0000313" key="7">
    <source>
        <dbReference type="EMBL" id="MBP2190825.1"/>
    </source>
</evidence>
<dbReference type="Pfam" id="PF00126">
    <property type="entry name" value="HTH_1"/>
    <property type="match status" value="1"/>
</dbReference>
<dbReference type="InterPro" id="IPR000847">
    <property type="entry name" value="LysR_HTH_N"/>
</dbReference>
<evidence type="ECO:0000313" key="8">
    <source>
        <dbReference type="Proteomes" id="UP001519325"/>
    </source>
</evidence>
<keyword evidence="4" id="KW-0010">Activator</keyword>
<dbReference type="Gene3D" id="1.10.10.10">
    <property type="entry name" value="Winged helix-like DNA-binding domain superfamily/Winged helix DNA-binding domain"/>
    <property type="match status" value="1"/>
</dbReference>
<dbReference type="SUPFAM" id="SSF46785">
    <property type="entry name" value="Winged helix' DNA-binding domain"/>
    <property type="match status" value="1"/>
</dbReference>
<reference evidence="7 8" key="1">
    <citation type="submission" date="2021-03" db="EMBL/GenBank/DDBJ databases">
        <title>Sequencing the genomes of 1000 actinobacteria strains.</title>
        <authorList>
            <person name="Klenk H.-P."/>
        </authorList>
    </citation>
    <scope>NUCLEOTIDE SEQUENCE [LARGE SCALE GENOMIC DNA]</scope>
    <source>
        <strain evidence="7 8">DSM 45516</strain>
    </source>
</reference>
<evidence type="ECO:0000256" key="2">
    <source>
        <dbReference type="ARBA" id="ARBA00023015"/>
    </source>
</evidence>
<dbReference type="PANTHER" id="PTHR30346:SF0">
    <property type="entry name" value="HCA OPERON TRANSCRIPTIONAL ACTIVATOR HCAR"/>
    <property type="match status" value="1"/>
</dbReference>
<proteinExistence type="inferred from homology"/>
<dbReference type="GO" id="GO:0003677">
    <property type="term" value="F:DNA binding"/>
    <property type="evidence" value="ECO:0007669"/>
    <property type="project" value="UniProtKB-KW"/>
</dbReference>